<accession>A0ABR2TH61</accession>
<organism evidence="2 3">
    <name type="scientific">Hibiscus sabdariffa</name>
    <name type="common">roselle</name>
    <dbReference type="NCBI Taxonomy" id="183260"/>
    <lineage>
        <taxon>Eukaryota</taxon>
        <taxon>Viridiplantae</taxon>
        <taxon>Streptophyta</taxon>
        <taxon>Embryophyta</taxon>
        <taxon>Tracheophyta</taxon>
        <taxon>Spermatophyta</taxon>
        <taxon>Magnoliopsida</taxon>
        <taxon>eudicotyledons</taxon>
        <taxon>Gunneridae</taxon>
        <taxon>Pentapetalae</taxon>
        <taxon>rosids</taxon>
        <taxon>malvids</taxon>
        <taxon>Malvales</taxon>
        <taxon>Malvaceae</taxon>
        <taxon>Malvoideae</taxon>
        <taxon>Hibiscus</taxon>
    </lineage>
</organism>
<keyword evidence="1" id="KW-0812">Transmembrane</keyword>
<keyword evidence="1" id="KW-0472">Membrane</keyword>
<proteinExistence type="predicted"/>
<name>A0ABR2TH61_9ROSI</name>
<feature type="transmembrane region" description="Helical" evidence="1">
    <location>
        <begin position="13"/>
        <end position="33"/>
    </location>
</feature>
<keyword evidence="1" id="KW-1133">Transmembrane helix</keyword>
<reference evidence="2 3" key="1">
    <citation type="journal article" date="2024" name="G3 (Bethesda)">
        <title>Genome assembly of Hibiscus sabdariffa L. provides insights into metabolisms of medicinal natural products.</title>
        <authorList>
            <person name="Kim T."/>
        </authorList>
    </citation>
    <scope>NUCLEOTIDE SEQUENCE [LARGE SCALE GENOMIC DNA]</scope>
    <source>
        <strain evidence="2">TK-2024</strain>
        <tissue evidence="2">Old leaves</tissue>
    </source>
</reference>
<evidence type="ECO:0000313" key="2">
    <source>
        <dbReference type="EMBL" id="KAK9036822.1"/>
    </source>
</evidence>
<comment type="caution">
    <text evidence="2">The sequence shown here is derived from an EMBL/GenBank/DDBJ whole genome shotgun (WGS) entry which is preliminary data.</text>
</comment>
<gene>
    <name evidence="2" type="ORF">V6N11_021749</name>
</gene>
<evidence type="ECO:0000256" key="1">
    <source>
        <dbReference type="SAM" id="Phobius"/>
    </source>
</evidence>
<protein>
    <submittedName>
        <fullName evidence="2">Uncharacterized protein</fullName>
    </submittedName>
</protein>
<dbReference type="EMBL" id="JBBPBN010000005">
    <property type="protein sequence ID" value="KAK9036822.1"/>
    <property type="molecule type" value="Genomic_DNA"/>
</dbReference>
<keyword evidence="3" id="KW-1185">Reference proteome</keyword>
<sequence length="72" mass="7815">MASLNLDVMLLDGLFGTLQSLGFVLSKSLLCFLSSISRAKVHSTQQEGEVKKVQRNLQPVMFGAKPVLLSGH</sequence>
<dbReference type="Proteomes" id="UP001396334">
    <property type="component" value="Unassembled WGS sequence"/>
</dbReference>
<evidence type="ECO:0000313" key="3">
    <source>
        <dbReference type="Proteomes" id="UP001396334"/>
    </source>
</evidence>